<keyword evidence="2" id="KW-1185">Reference proteome</keyword>
<accession>A0A9R1CW74</accession>
<comment type="caution">
    <text evidence="1">The sequence shown here is derived from an EMBL/GenBank/DDBJ whole genome shotgun (WGS) entry which is preliminary data.</text>
</comment>
<protein>
    <submittedName>
        <fullName evidence="1">Uncharacterized protein</fullName>
    </submittedName>
</protein>
<organism evidence="1 2">
    <name type="scientific">Prevotella lacticifex</name>
    <dbReference type="NCBI Taxonomy" id="2854755"/>
    <lineage>
        <taxon>Bacteria</taxon>
        <taxon>Pseudomonadati</taxon>
        <taxon>Bacteroidota</taxon>
        <taxon>Bacteroidia</taxon>
        <taxon>Bacteroidales</taxon>
        <taxon>Prevotellaceae</taxon>
        <taxon>Prevotella</taxon>
    </lineage>
</organism>
<proteinExistence type="predicted"/>
<evidence type="ECO:0000313" key="1">
    <source>
        <dbReference type="EMBL" id="GJG58536.1"/>
    </source>
</evidence>
<dbReference type="GeneID" id="72467427"/>
<dbReference type="AlphaFoldDB" id="A0A9R1CW74"/>
<evidence type="ECO:0000313" key="2">
    <source>
        <dbReference type="Proteomes" id="UP000825483"/>
    </source>
</evidence>
<dbReference type="EMBL" id="BPUB01000001">
    <property type="protein sequence ID" value="GJG58536.1"/>
    <property type="molecule type" value="Genomic_DNA"/>
</dbReference>
<reference evidence="1" key="1">
    <citation type="journal article" date="2022" name="Int. J. Syst. Evol. Microbiol.">
        <title>Prevotella lacticifex sp. nov., isolated from the rumen of cows.</title>
        <authorList>
            <person name="Shinkai T."/>
            <person name="Ikeyama N."/>
            <person name="Kumagai M."/>
            <person name="Ohmori H."/>
            <person name="Sakamoto M."/>
            <person name="Ohkuma M."/>
            <person name="Mitsumori M."/>
        </authorList>
    </citation>
    <scope>NUCLEOTIDE SEQUENCE</scope>
    <source>
        <strain evidence="1">R5076</strain>
    </source>
</reference>
<sequence length="87" mass="10094">MSENKNINEVPVYRSLDEIRLRKAQLLTDIAKDSNHVEKLWNRLFHKQNSGKQTPSRRLSSLVSTGGSVLDAAILGWKLYRKFKLKR</sequence>
<dbReference type="RefSeq" id="WP_223929210.1">
    <property type="nucleotide sequence ID" value="NZ_BPTU01000001.1"/>
</dbReference>
<dbReference type="Proteomes" id="UP000825483">
    <property type="component" value="Unassembled WGS sequence"/>
</dbReference>
<gene>
    <name evidence="1" type="ORF">PRLR5076_13870</name>
</gene>
<name>A0A9R1CW74_9BACT</name>